<dbReference type="AlphaFoldDB" id="K0NFW4"/>
<evidence type="ECO:0000256" key="6">
    <source>
        <dbReference type="ARBA" id="ARBA00022723"/>
    </source>
</evidence>
<proteinExistence type="inferred from homology"/>
<dbReference type="SUPFAM" id="SSF54211">
    <property type="entry name" value="Ribosomal protein S5 domain 2-like"/>
    <property type="match status" value="2"/>
</dbReference>
<dbReference type="STRING" id="651182.TOL2_C04640"/>
<dbReference type="GO" id="GO:0006402">
    <property type="term" value="P:mRNA catabolic process"/>
    <property type="evidence" value="ECO:0007669"/>
    <property type="project" value="UniProtKB-UniRule"/>
</dbReference>
<keyword evidence="8 9" id="KW-0694">RNA-binding</keyword>
<dbReference type="NCBIfam" id="NF008805">
    <property type="entry name" value="PRK11824.1"/>
    <property type="match status" value="1"/>
</dbReference>
<evidence type="ECO:0000256" key="9">
    <source>
        <dbReference type="HAMAP-Rule" id="MF_01595"/>
    </source>
</evidence>
<keyword evidence="3 9" id="KW-0963">Cytoplasm</keyword>
<evidence type="ECO:0000313" key="11">
    <source>
        <dbReference type="EMBL" id="CCK78633.1"/>
    </source>
</evidence>
<dbReference type="SUPFAM" id="SSF54791">
    <property type="entry name" value="Eukaryotic type KH-domain (KH-domain type I)"/>
    <property type="match status" value="1"/>
</dbReference>
<dbReference type="PROSITE" id="PS50126">
    <property type="entry name" value="S1"/>
    <property type="match status" value="1"/>
</dbReference>
<dbReference type="Gene3D" id="3.30.230.70">
    <property type="entry name" value="GHMP Kinase, N-terminal domain"/>
    <property type="match status" value="2"/>
</dbReference>
<evidence type="ECO:0000256" key="5">
    <source>
        <dbReference type="ARBA" id="ARBA00022695"/>
    </source>
</evidence>
<dbReference type="FunFam" id="3.30.1370.10:FF:000001">
    <property type="entry name" value="Polyribonucleotide nucleotidyltransferase"/>
    <property type="match status" value="1"/>
</dbReference>
<dbReference type="InterPro" id="IPR015847">
    <property type="entry name" value="ExoRNase_PH_dom2"/>
</dbReference>
<dbReference type="Pfam" id="PF00575">
    <property type="entry name" value="S1"/>
    <property type="match status" value="1"/>
</dbReference>
<dbReference type="GO" id="GO:0000175">
    <property type="term" value="F:3'-5'-RNA exonuclease activity"/>
    <property type="evidence" value="ECO:0007669"/>
    <property type="project" value="TreeGrafter"/>
</dbReference>
<dbReference type="CDD" id="cd11364">
    <property type="entry name" value="RNase_PH_PNPase_2"/>
    <property type="match status" value="1"/>
</dbReference>
<dbReference type="InterPro" id="IPR003029">
    <property type="entry name" value="S1_domain"/>
</dbReference>
<dbReference type="FunFam" id="2.40.50.140:FF:000023">
    <property type="entry name" value="Polyribonucleotide nucleotidyltransferase"/>
    <property type="match status" value="1"/>
</dbReference>
<dbReference type="PROSITE" id="PS50084">
    <property type="entry name" value="KH_TYPE_1"/>
    <property type="match status" value="1"/>
</dbReference>
<dbReference type="PIRSF" id="PIRSF005499">
    <property type="entry name" value="PNPase"/>
    <property type="match status" value="1"/>
</dbReference>
<dbReference type="RefSeq" id="WP_014955990.1">
    <property type="nucleotide sequence ID" value="NC_018645.1"/>
</dbReference>
<protein>
    <recommendedName>
        <fullName evidence="9">Polyribonucleotide nucleotidyltransferase</fullName>
        <ecNumber evidence="9">2.7.7.8</ecNumber>
    </recommendedName>
    <alternativeName>
        <fullName evidence="9">Polynucleotide phosphorylase</fullName>
        <shortName evidence="9">PNPase</shortName>
    </alternativeName>
</protein>
<comment type="subcellular location">
    <subcellularLocation>
        <location evidence="1 9">Cytoplasm</location>
    </subcellularLocation>
</comment>
<keyword evidence="5 9" id="KW-0548">Nucleotidyltransferase</keyword>
<dbReference type="SUPFAM" id="SSF46915">
    <property type="entry name" value="Polynucleotide phosphorylase/guanosine pentaphosphate synthase (PNPase/GPSI), domain 3"/>
    <property type="match status" value="1"/>
</dbReference>
<evidence type="ECO:0000256" key="4">
    <source>
        <dbReference type="ARBA" id="ARBA00022679"/>
    </source>
</evidence>
<dbReference type="GO" id="GO:0004654">
    <property type="term" value="F:polyribonucleotide nucleotidyltransferase activity"/>
    <property type="evidence" value="ECO:0007669"/>
    <property type="project" value="UniProtKB-UniRule"/>
</dbReference>
<dbReference type="PATRIC" id="fig|651182.5.peg.568"/>
<dbReference type="Proteomes" id="UP000007347">
    <property type="component" value="Chromosome"/>
</dbReference>
<dbReference type="InterPro" id="IPR020568">
    <property type="entry name" value="Ribosomal_Su5_D2-typ_SF"/>
</dbReference>
<evidence type="ECO:0000256" key="7">
    <source>
        <dbReference type="ARBA" id="ARBA00022842"/>
    </source>
</evidence>
<dbReference type="HAMAP" id="MF_01595">
    <property type="entry name" value="PNPase"/>
    <property type="match status" value="1"/>
</dbReference>
<organism evidence="11 12">
    <name type="scientific">Desulfobacula toluolica (strain DSM 7467 / Tol2)</name>
    <dbReference type="NCBI Taxonomy" id="651182"/>
    <lineage>
        <taxon>Bacteria</taxon>
        <taxon>Pseudomonadati</taxon>
        <taxon>Thermodesulfobacteriota</taxon>
        <taxon>Desulfobacteria</taxon>
        <taxon>Desulfobacterales</taxon>
        <taxon>Desulfobacteraceae</taxon>
        <taxon>Desulfobacula</taxon>
    </lineage>
</organism>
<sequence length="695" mass="76145">METKFTTTINGKEFSISGGKIAKQASGSVIVQYGETIVLVTAVSSKDPKPDISFLPLTVEYQEKIYSAGRIPGNYFRREIGRPSEKETLTARLIDRPIRPLFEDDYNYETQVIATVLSMDKIHEPDTLAIAGASAALQISDIPFAGPIAGIKVGRINGQFVANPTIEEMEESDIELVVAGSKTGVVMVEGGADIVSEKDMLDAIFFGHEAMQPIIDLQDQIKQAFGKEKRVFVPPARDEELIAEVIEYSKDKIYTQVQIKTKIERQNALSDLKNQVVEHFSQTYPEQTKDVKYAFSKCVKKVSRDIVLKEDKRIDGRAFDEIRQITCEVGSLPRPHGSALFTRGETQVLGILTLGSGMDEQRVETLMGNETRAFMLHYNFPAFSVGEVRRAGGPSRRDIGHGNLATRALQRVLPSPEEFEYTIRLVGEVMESNGSSSMGTVCSGTLALMDGGVPIKAPVSGIAMGLVKDDNKTAVLSDILGDEDHFGDMDFKVAGTAEGITALQMDIKIKELSKEIMEKALNQANGGRIHILNKMLETLKDAREDVSPHAPKIVSIQIKSDKIRDIIGPGGKVIRALQVETNTIIEVNDSGIVKIAAENEEDAALALKMVSDIALDPEIGEIYEGTVVKITDFGAFVNIKQGTDGLVHISELANYRVKKVTDVVKEGDVIPVKVLDVTRDGKIKLSYKATKTDEK</sequence>
<feature type="domain" description="S1 motif" evidence="10">
    <location>
        <begin position="620"/>
        <end position="688"/>
    </location>
</feature>
<dbReference type="GO" id="GO:0006396">
    <property type="term" value="P:RNA processing"/>
    <property type="evidence" value="ECO:0007669"/>
    <property type="project" value="InterPro"/>
</dbReference>
<dbReference type="InterPro" id="IPR036456">
    <property type="entry name" value="PNPase_PH_RNA-bd_sf"/>
</dbReference>
<comment type="function">
    <text evidence="9">Involved in mRNA degradation. Catalyzes the phosphorolysis of single-stranded polyribonucleotides processively in the 3'- to 5'-direction.</text>
</comment>
<dbReference type="Gene3D" id="2.40.50.140">
    <property type="entry name" value="Nucleic acid-binding proteins"/>
    <property type="match status" value="1"/>
</dbReference>
<evidence type="ECO:0000256" key="3">
    <source>
        <dbReference type="ARBA" id="ARBA00022490"/>
    </source>
</evidence>
<keyword evidence="4 9" id="KW-0808">Transferase</keyword>
<dbReference type="SMART" id="SM00316">
    <property type="entry name" value="S1"/>
    <property type="match status" value="1"/>
</dbReference>
<dbReference type="SMART" id="SM00322">
    <property type="entry name" value="KH"/>
    <property type="match status" value="1"/>
</dbReference>
<evidence type="ECO:0000313" key="12">
    <source>
        <dbReference type="Proteomes" id="UP000007347"/>
    </source>
</evidence>
<dbReference type="FunFam" id="3.30.230.70:FF:000002">
    <property type="entry name" value="Polyribonucleotide nucleotidyltransferase"/>
    <property type="match status" value="1"/>
</dbReference>
<dbReference type="Pfam" id="PF00013">
    <property type="entry name" value="KH_1"/>
    <property type="match status" value="1"/>
</dbReference>
<dbReference type="InterPro" id="IPR001247">
    <property type="entry name" value="ExoRNase_PH_dom1"/>
</dbReference>
<dbReference type="InterPro" id="IPR036345">
    <property type="entry name" value="ExoRNase_PH_dom2_sf"/>
</dbReference>
<dbReference type="InterPro" id="IPR004087">
    <property type="entry name" value="KH_dom"/>
</dbReference>
<dbReference type="SUPFAM" id="SSF50249">
    <property type="entry name" value="Nucleic acid-binding proteins"/>
    <property type="match status" value="1"/>
</dbReference>
<dbReference type="InterPro" id="IPR012162">
    <property type="entry name" value="PNPase"/>
</dbReference>
<dbReference type="Pfam" id="PF03725">
    <property type="entry name" value="RNase_PH_C"/>
    <property type="match status" value="1"/>
</dbReference>
<accession>K0NFW4</accession>
<keyword evidence="12" id="KW-1185">Reference proteome</keyword>
<dbReference type="GO" id="GO:0005829">
    <property type="term" value="C:cytosol"/>
    <property type="evidence" value="ECO:0007669"/>
    <property type="project" value="TreeGrafter"/>
</dbReference>
<gene>
    <name evidence="9 11" type="primary">pnp</name>
    <name evidence="11" type="ordered locus">TOL2_C04640</name>
</gene>
<keyword evidence="6 9" id="KW-0479">Metal-binding</keyword>
<feature type="binding site" evidence="9">
    <location>
        <position position="484"/>
    </location>
    <ligand>
        <name>Mg(2+)</name>
        <dbReference type="ChEBI" id="CHEBI:18420"/>
    </ligand>
</feature>
<comment type="similarity">
    <text evidence="2 9">Belongs to the polyribonucleotide nucleotidyltransferase family.</text>
</comment>
<dbReference type="PANTHER" id="PTHR11252:SF0">
    <property type="entry name" value="POLYRIBONUCLEOTIDE NUCLEOTIDYLTRANSFERASE 1, MITOCHONDRIAL"/>
    <property type="match status" value="1"/>
</dbReference>
<dbReference type="GO" id="GO:0000287">
    <property type="term" value="F:magnesium ion binding"/>
    <property type="evidence" value="ECO:0007669"/>
    <property type="project" value="UniProtKB-UniRule"/>
</dbReference>
<dbReference type="FunFam" id="3.30.230.70:FF:000001">
    <property type="entry name" value="Polyribonucleotide nucleotidyltransferase"/>
    <property type="match status" value="1"/>
</dbReference>
<dbReference type="Gene3D" id="3.30.1370.10">
    <property type="entry name" value="K Homology domain, type 1"/>
    <property type="match status" value="1"/>
</dbReference>
<dbReference type="GO" id="GO:0003723">
    <property type="term" value="F:RNA binding"/>
    <property type="evidence" value="ECO:0007669"/>
    <property type="project" value="UniProtKB-UniRule"/>
</dbReference>
<dbReference type="CDD" id="cd04472">
    <property type="entry name" value="S1_PNPase"/>
    <property type="match status" value="1"/>
</dbReference>
<dbReference type="PANTHER" id="PTHR11252">
    <property type="entry name" value="POLYRIBONUCLEOTIDE NUCLEOTIDYLTRANSFERASE"/>
    <property type="match status" value="1"/>
</dbReference>
<reference evidence="11 12" key="1">
    <citation type="journal article" date="2013" name="Environ. Microbiol.">
        <title>Complete genome, catabolic sub-proteomes and key-metabolites of Desulfobacula toluolica Tol2, a marine, aromatic compound-degrading, sulfate-reducing bacterium.</title>
        <authorList>
            <person name="Wohlbrand L."/>
            <person name="Jacob J.H."/>
            <person name="Kube M."/>
            <person name="Mussmann M."/>
            <person name="Jarling R."/>
            <person name="Beck A."/>
            <person name="Amann R."/>
            <person name="Wilkes H."/>
            <person name="Reinhardt R."/>
            <person name="Rabus R."/>
        </authorList>
    </citation>
    <scope>NUCLEOTIDE SEQUENCE [LARGE SCALE GENOMIC DNA]</scope>
    <source>
        <strain evidence="12">DSM 7467 / Tol2</strain>
    </source>
</reference>
<dbReference type="NCBIfam" id="TIGR03591">
    <property type="entry name" value="polynuc_phos"/>
    <property type="match status" value="1"/>
</dbReference>
<dbReference type="HOGENOM" id="CLU_004217_2_2_7"/>
<dbReference type="InterPro" id="IPR036612">
    <property type="entry name" value="KH_dom_type_1_sf"/>
</dbReference>
<dbReference type="Pfam" id="PF01138">
    <property type="entry name" value="RNase_PH"/>
    <property type="match status" value="2"/>
</dbReference>
<dbReference type="InterPro" id="IPR012340">
    <property type="entry name" value="NA-bd_OB-fold"/>
</dbReference>
<keyword evidence="7 9" id="KW-0460">Magnesium</keyword>
<comment type="catalytic activity">
    <reaction evidence="9">
        <text>RNA(n+1) + phosphate = RNA(n) + a ribonucleoside 5'-diphosphate</text>
        <dbReference type="Rhea" id="RHEA:22096"/>
        <dbReference type="Rhea" id="RHEA-COMP:14527"/>
        <dbReference type="Rhea" id="RHEA-COMP:17342"/>
        <dbReference type="ChEBI" id="CHEBI:43474"/>
        <dbReference type="ChEBI" id="CHEBI:57930"/>
        <dbReference type="ChEBI" id="CHEBI:140395"/>
        <dbReference type="EC" id="2.7.7.8"/>
    </reaction>
</comment>
<comment type="cofactor">
    <cofactor evidence="9">
        <name>Mg(2+)</name>
        <dbReference type="ChEBI" id="CHEBI:18420"/>
    </cofactor>
</comment>
<evidence type="ECO:0000256" key="2">
    <source>
        <dbReference type="ARBA" id="ARBA00007404"/>
    </source>
</evidence>
<dbReference type="EMBL" id="FO203503">
    <property type="protein sequence ID" value="CCK78633.1"/>
    <property type="molecule type" value="Genomic_DNA"/>
</dbReference>
<dbReference type="OrthoDB" id="9804305at2"/>
<evidence type="ECO:0000256" key="1">
    <source>
        <dbReference type="ARBA" id="ARBA00004496"/>
    </source>
</evidence>
<dbReference type="CDD" id="cd11363">
    <property type="entry name" value="RNase_PH_PNPase_1"/>
    <property type="match status" value="1"/>
</dbReference>
<dbReference type="SUPFAM" id="SSF55666">
    <property type="entry name" value="Ribonuclease PH domain 2-like"/>
    <property type="match status" value="2"/>
</dbReference>
<evidence type="ECO:0000256" key="8">
    <source>
        <dbReference type="ARBA" id="ARBA00022884"/>
    </source>
</evidence>
<feature type="binding site" evidence="9">
    <location>
        <position position="490"/>
    </location>
    <ligand>
        <name>Mg(2+)</name>
        <dbReference type="ChEBI" id="CHEBI:18420"/>
    </ligand>
</feature>
<dbReference type="InterPro" id="IPR015848">
    <property type="entry name" value="PNPase_PH_RNA-bd_bac/org-type"/>
</dbReference>
<dbReference type="CDD" id="cd02393">
    <property type="entry name" value="KH-I_PNPase"/>
    <property type="match status" value="1"/>
</dbReference>
<dbReference type="InterPro" id="IPR027408">
    <property type="entry name" value="PNPase/RNase_PH_dom_sf"/>
</dbReference>
<dbReference type="Pfam" id="PF03726">
    <property type="entry name" value="PNPase"/>
    <property type="match status" value="1"/>
</dbReference>
<dbReference type="KEGG" id="dto:TOL2_C04640"/>
<name>K0NFW4_DESTT</name>
<dbReference type="EC" id="2.7.7.8" evidence="9"/>
<dbReference type="InterPro" id="IPR004088">
    <property type="entry name" value="KH_dom_type_1"/>
</dbReference>
<evidence type="ECO:0000259" key="10">
    <source>
        <dbReference type="PROSITE" id="PS50126"/>
    </source>
</evidence>